<organism evidence="1 2">
    <name type="scientific">Fictibacillus macauensis ZFHKF-1</name>
    <dbReference type="NCBI Taxonomy" id="1196324"/>
    <lineage>
        <taxon>Bacteria</taxon>
        <taxon>Bacillati</taxon>
        <taxon>Bacillota</taxon>
        <taxon>Bacilli</taxon>
        <taxon>Bacillales</taxon>
        <taxon>Fictibacillaceae</taxon>
        <taxon>Fictibacillus</taxon>
    </lineage>
</organism>
<dbReference type="EMBL" id="AKKV01000036">
    <property type="protein sequence ID" value="EIT84370.1"/>
    <property type="molecule type" value="Genomic_DNA"/>
</dbReference>
<dbReference type="AlphaFoldDB" id="I8UBP7"/>
<dbReference type="STRING" id="1196324.A374_16328"/>
<gene>
    <name evidence="1" type="ORF">A374_16328</name>
</gene>
<evidence type="ECO:0000313" key="2">
    <source>
        <dbReference type="Proteomes" id="UP000004080"/>
    </source>
</evidence>
<comment type="caution">
    <text evidence="1">The sequence shown here is derived from an EMBL/GenBank/DDBJ whole genome shotgun (WGS) entry which is preliminary data.</text>
</comment>
<keyword evidence="2" id="KW-1185">Reference proteome</keyword>
<evidence type="ECO:0000313" key="1">
    <source>
        <dbReference type="EMBL" id="EIT84370.1"/>
    </source>
</evidence>
<sequence length="114" mass="12862">MKKRTRLLLLSATLLTGVALFLLITLVRYEPARQLSSFPIPKSAKVLQTLPHGYESEWASASEENGIPWSYQLVLKMKGWHEGERMGASTIYTKGTQKVDIVSTTERLDIQLVE</sequence>
<name>I8UBP7_9BACL</name>
<reference evidence="1 2" key="1">
    <citation type="journal article" date="2012" name="J. Bacteriol.">
        <title>Genome of Bacillus macauensis ZFHKF-1, a Long-Chain-Forming Bacterium.</title>
        <authorList>
            <person name="Cai L."/>
            <person name="Zhang T."/>
        </authorList>
    </citation>
    <scope>NUCLEOTIDE SEQUENCE [LARGE SCALE GENOMIC DNA]</scope>
    <source>
        <strain evidence="1 2">ZFHKF-1</strain>
    </source>
</reference>
<dbReference type="OrthoDB" id="2352996at2"/>
<dbReference type="Proteomes" id="UP000004080">
    <property type="component" value="Unassembled WGS sequence"/>
</dbReference>
<accession>I8UBP7</accession>
<protein>
    <submittedName>
        <fullName evidence="1">Uncharacterized protein</fullName>
    </submittedName>
</protein>
<dbReference type="RefSeq" id="WP_007203338.1">
    <property type="nucleotide sequence ID" value="NZ_AKKV01000036.1"/>
</dbReference>
<proteinExistence type="predicted"/>
<dbReference type="PATRIC" id="fig|1196324.3.peg.3341"/>
<dbReference type="eggNOG" id="ENOG5032XIS">
    <property type="taxonomic scope" value="Bacteria"/>
</dbReference>